<dbReference type="InterPro" id="IPR025398">
    <property type="entry name" value="DUF4371"/>
</dbReference>
<dbReference type="PANTHER" id="PTHR45749">
    <property type="match status" value="1"/>
</dbReference>
<sequence>MRRFNLQLYNKFGTWLEYSESKDAIFCLHCYLFSCEHGDGRGGRDSFVGEGFSNWKDKQRLLKHIGKVGSTHNLCVIAAKNLMNQNQHIDIVMSNISDKAKQDYRIRLNGSIRCIRYLIRQGLAFRGHDETDASLNQGNFVELVKFLCESNEEVNNVSLNNAPENLKMISPKIQKDITNVAASLVTRAIISDIGDNFFSILVDEARDISIKEQMAIVLRYVNCNSDTYIADVQLNPDFLNLQGIADLAKRMVEKKKHIVYPLVYLLVKLALTLPVATASMERAFSAMKYIKTDLRNRIGDEWLNDCLVPYIEKDVFDSIDNETIMIEFQKV</sequence>
<keyword evidence="1" id="KW-0812">Transmembrane</keyword>
<keyword evidence="1" id="KW-1133">Transmembrane helix</keyword>
<dbReference type="Pfam" id="PF14291">
    <property type="entry name" value="DUF4371"/>
    <property type="match status" value="1"/>
</dbReference>
<evidence type="ECO:0000259" key="2">
    <source>
        <dbReference type="SMART" id="SM00597"/>
    </source>
</evidence>
<protein>
    <recommendedName>
        <fullName evidence="2">TTF-type domain-containing protein</fullName>
    </recommendedName>
</protein>
<dbReference type="PANTHER" id="PTHR45749:SF36">
    <property type="entry name" value="ZINC FINGER MYM-TYPE PROTEIN 1-LIKE"/>
    <property type="match status" value="1"/>
</dbReference>
<accession>A0AAE1MC15</accession>
<gene>
    <name evidence="3" type="ORF">QN277_005900</name>
</gene>
<dbReference type="InterPro" id="IPR008906">
    <property type="entry name" value="HATC_C_dom"/>
</dbReference>
<dbReference type="EMBL" id="JAWXYG010000011">
    <property type="protein sequence ID" value="KAK4259584.1"/>
    <property type="molecule type" value="Genomic_DNA"/>
</dbReference>
<name>A0AAE1MC15_9FABA</name>
<dbReference type="SUPFAM" id="SSF53098">
    <property type="entry name" value="Ribonuclease H-like"/>
    <property type="match status" value="1"/>
</dbReference>
<dbReference type="AlphaFoldDB" id="A0AAE1MC15"/>
<dbReference type="Proteomes" id="UP001293593">
    <property type="component" value="Unassembled WGS sequence"/>
</dbReference>
<dbReference type="InterPro" id="IPR006580">
    <property type="entry name" value="Znf_TTF"/>
</dbReference>
<comment type="caution">
    <text evidence="3">The sequence shown here is derived from an EMBL/GenBank/DDBJ whole genome shotgun (WGS) entry which is preliminary data.</text>
</comment>
<dbReference type="Pfam" id="PF05699">
    <property type="entry name" value="Dimer_Tnp_hAT"/>
    <property type="match status" value="1"/>
</dbReference>
<keyword evidence="1" id="KW-0472">Membrane</keyword>
<proteinExistence type="predicted"/>
<dbReference type="InterPro" id="IPR012337">
    <property type="entry name" value="RNaseH-like_sf"/>
</dbReference>
<dbReference type="SMART" id="SM00597">
    <property type="entry name" value="ZnF_TTF"/>
    <property type="match status" value="1"/>
</dbReference>
<evidence type="ECO:0000313" key="4">
    <source>
        <dbReference type="Proteomes" id="UP001293593"/>
    </source>
</evidence>
<keyword evidence="4" id="KW-1185">Reference proteome</keyword>
<organism evidence="3 4">
    <name type="scientific">Acacia crassicarpa</name>
    <name type="common">northern wattle</name>
    <dbReference type="NCBI Taxonomy" id="499986"/>
    <lineage>
        <taxon>Eukaryota</taxon>
        <taxon>Viridiplantae</taxon>
        <taxon>Streptophyta</taxon>
        <taxon>Embryophyta</taxon>
        <taxon>Tracheophyta</taxon>
        <taxon>Spermatophyta</taxon>
        <taxon>Magnoliopsida</taxon>
        <taxon>eudicotyledons</taxon>
        <taxon>Gunneridae</taxon>
        <taxon>Pentapetalae</taxon>
        <taxon>rosids</taxon>
        <taxon>fabids</taxon>
        <taxon>Fabales</taxon>
        <taxon>Fabaceae</taxon>
        <taxon>Caesalpinioideae</taxon>
        <taxon>mimosoid clade</taxon>
        <taxon>Acacieae</taxon>
        <taxon>Acacia</taxon>
    </lineage>
</organism>
<feature type="domain" description="TTF-type" evidence="2">
    <location>
        <begin position="2"/>
        <end position="95"/>
    </location>
</feature>
<feature type="transmembrane region" description="Helical" evidence="1">
    <location>
        <begin position="258"/>
        <end position="280"/>
    </location>
</feature>
<reference evidence="3" key="1">
    <citation type="submission" date="2023-10" db="EMBL/GenBank/DDBJ databases">
        <title>Chromosome-level genome of the transformable northern wattle, Acacia crassicarpa.</title>
        <authorList>
            <person name="Massaro I."/>
            <person name="Sinha N.R."/>
            <person name="Poethig S."/>
            <person name="Leichty A.R."/>
        </authorList>
    </citation>
    <scope>NUCLEOTIDE SEQUENCE</scope>
    <source>
        <strain evidence="3">Acra3RX</strain>
        <tissue evidence="3">Leaf</tissue>
    </source>
</reference>
<evidence type="ECO:0000256" key="1">
    <source>
        <dbReference type="SAM" id="Phobius"/>
    </source>
</evidence>
<dbReference type="GO" id="GO:0046983">
    <property type="term" value="F:protein dimerization activity"/>
    <property type="evidence" value="ECO:0007669"/>
    <property type="project" value="InterPro"/>
</dbReference>
<evidence type="ECO:0000313" key="3">
    <source>
        <dbReference type="EMBL" id="KAK4259584.1"/>
    </source>
</evidence>